<organism evidence="9 10">
    <name type="scientific">Yersinia intermedia</name>
    <dbReference type="NCBI Taxonomy" id="631"/>
    <lineage>
        <taxon>Bacteria</taxon>
        <taxon>Pseudomonadati</taxon>
        <taxon>Pseudomonadota</taxon>
        <taxon>Gammaproteobacteria</taxon>
        <taxon>Enterobacterales</taxon>
        <taxon>Yersiniaceae</taxon>
        <taxon>Yersinia</taxon>
    </lineage>
</organism>
<keyword evidence="5" id="KW-0281">Fimbrium</keyword>
<evidence type="ECO:0000256" key="4">
    <source>
        <dbReference type="ARBA" id="ARBA00022729"/>
    </source>
</evidence>
<comment type="subcellular location">
    <subcellularLocation>
        <location evidence="1">Fimbrium</location>
    </subcellularLocation>
</comment>
<evidence type="ECO:0000256" key="1">
    <source>
        <dbReference type="ARBA" id="ARBA00004561"/>
    </source>
</evidence>
<comment type="subunit">
    <text evidence="6">Self-associates. Forms filaments. Interacts with EcpD.</text>
</comment>
<evidence type="ECO:0000256" key="7">
    <source>
        <dbReference type="ARBA" id="ARBA00031192"/>
    </source>
</evidence>
<keyword evidence="4 8" id="KW-0732">Signal</keyword>
<dbReference type="Gene3D" id="2.60.40.3290">
    <property type="entry name" value="Fimbrial protein EcpA"/>
    <property type="match status" value="1"/>
</dbReference>
<dbReference type="InterPro" id="IPR038478">
    <property type="entry name" value="Fimbrillin_EcpA_sf"/>
</dbReference>
<dbReference type="Proteomes" id="UP000043316">
    <property type="component" value="Unassembled WGS sequence"/>
</dbReference>
<name>A0A0H5LZC6_YERIN</name>
<evidence type="ECO:0000256" key="6">
    <source>
        <dbReference type="ARBA" id="ARBA00026091"/>
    </source>
</evidence>
<proteinExistence type="inferred from homology"/>
<evidence type="ECO:0000256" key="2">
    <source>
        <dbReference type="ARBA" id="ARBA00007305"/>
    </source>
</evidence>
<feature type="signal peptide" evidence="8">
    <location>
        <begin position="1"/>
        <end position="28"/>
    </location>
</feature>
<evidence type="ECO:0000256" key="8">
    <source>
        <dbReference type="SAM" id="SignalP"/>
    </source>
</evidence>
<feature type="chain" id="PRO_5005221278" description="Common pilus major fimbrillin subunit EcpA" evidence="8">
    <location>
        <begin position="29"/>
        <end position="203"/>
    </location>
</feature>
<dbReference type="InterPro" id="IPR016514">
    <property type="entry name" value="EcpA"/>
</dbReference>
<reference evidence="10" key="1">
    <citation type="submission" date="2015-03" db="EMBL/GenBank/DDBJ databases">
        <authorList>
            <consortium name="Pathogen Informatics"/>
        </authorList>
    </citation>
    <scope>NUCLEOTIDE SEQUENCE [LARGE SCALE GENOMIC DNA]</scope>
    <source>
        <strain evidence="10">R148</strain>
    </source>
</reference>
<evidence type="ECO:0000256" key="5">
    <source>
        <dbReference type="ARBA" id="ARBA00023263"/>
    </source>
</evidence>
<dbReference type="RefSeq" id="WP_053010148.1">
    <property type="nucleotide sequence ID" value="NZ_CWJI01000014.1"/>
</dbReference>
<evidence type="ECO:0000256" key="3">
    <source>
        <dbReference type="ARBA" id="ARBA00014507"/>
    </source>
</evidence>
<evidence type="ECO:0000313" key="10">
    <source>
        <dbReference type="Proteomes" id="UP000043316"/>
    </source>
</evidence>
<evidence type="ECO:0000313" key="9">
    <source>
        <dbReference type="EMBL" id="CRY56528.1"/>
    </source>
</evidence>
<accession>A0A0H5LZC6</accession>
<dbReference type="Pfam" id="PF16449">
    <property type="entry name" value="MatB"/>
    <property type="match status" value="1"/>
</dbReference>
<gene>
    <name evidence="9" type="primary">matB_1</name>
    <name evidence="9" type="ORF">ERS008476_03572</name>
</gene>
<sequence>MKNASMKKNTVVALAVMSIFAAANVAHAAIHQETATATWTANASKTTTAKLAVDVDSTVNPEFIYNSTDGFGTVDAPFKLTVSGEGSATAFTLAAKTISTNILTAAVGASTLNVGVMSGTTMLGATDTTIFDAATPGSYDPDFNPLSTSYNDNVDRDVNSKFTLKVINSTNDSGANVAPFAMPNTTWSGDVKVVFTANWTVPV</sequence>
<dbReference type="EMBL" id="CWJI01000014">
    <property type="protein sequence ID" value="CRY56528.1"/>
    <property type="molecule type" value="Genomic_DNA"/>
</dbReference>
<protein>
    <recommendedName>
        <fullName evidence="3">Common pilus major fimbrillin subunit EcpA</fullName>
    </recommendedName>
    <alternativeName>
        <fullName evidence="7">MatB fimbrillin</fullName>
    </alternativeName>
</protein>
<dbReference type="AlphaFoldDB" id="A0A0H5LZC6"/>
<dbReference type="GO" id="GO:0009289">
    <property type="term" value="C:pilus"/>
    <property type="evidence" value="ECO:0007669"/>
    <property type="project" value="UniProtKB-SubCell"/>
</dbReference>
<comment type="similarity">
    <text evidence="2">Belongs to the EcpA/MatB fimbrillin family.</text>
</comment>